<dbReference type="PROSITE" id="PS50003">
    <property type="entry name" value="PH_DOMAIN"/>
    <property type="match status" value="1"/>
</dbReference>
<proteinExistence type="predicted"/>
<dbReference type="GO" id="GO:0005525">
    <property type="term" value="F:GTP binding"/>
    <property type="evidence" value="ECO:0007669"/>
    <property type="project" value="UniProtKB-KW"/>
</dbReference>
<dbReference type="GO" id="GO:0016185">
    <property type="term" value="P:synaptic vesicle budding from presynaptic endocytic zone membrane"/>
    <property type="evidence" value="ECO:0007669"/>
    <property type="project" value="TreeGrafter"/>
</dbReference>
<name>A0A1I7Y2L6_9BILA</name>
<accession>A0A1I7Y2L6</accession>
<dbReference type="Gene3D" id="1.20.120.1240">
    <property type="entry name" value="Dynamin, middle domain"/>
    <property type="match status" value="1"/>
</dbReference>
<dbReference type="InterPro" id="IPR011993">
    <property type="entry name" value="PH-like_dom_sf"/>
</dbReference>
<dbReference type="GO" id="GO:0005737">
    <property type="term" value="C:cytoplasm"/>
    <property type="evidence" value="ECO:0007669"/>
    <property type="project" value="TreeGrafter"/>
</dbReference>
<dbReference type="GO" id="GO:0005874">
    <property type="term" value="C:microtubule"/>
    <property type="evidence" value="ECO:0007669"/>
    <property type="project" value="TreeGrafter"/>
</dbReference>
<organism evidence="4 5">
    <name type="scientific">Steinernema glaseri</name>
    <dbReference type="NCBI Taxonomy" id="37863"/>
    <lineage>
        <taxon>Eukaryota</taxon>
        <taxon>Metazoa</taxon>
        <taxon>Ecdysozoa</taxon>
        <taxon>Nematoda</taxon>
        <taxon>Chromadorea</taxon>
        <taxon>Rhabditida</taxon>
        <taxon>Tylenchina</taxon>
        <taxon>Panagrolaimomorpha</taxon>
        <taxon>Strongyloidoidea</taxon>
        <taxon>Steinernematidae</taxon>
        <taxon>Steinernema</taxon>
    </lineage>
</organism>
<protein>
    <submittedName>
        <fullName evidence="5">GED domain-containing protein</fullName>
    </submittedName>
</protein>
<reference evidence="5" key="1">
    <citation type="submission" date="2016-11" db="UniProtKB">
        <authorList>
            <consortium name="WormBaseParasite"/>
        </authorList>
    </citation>
    <scope>IDENTIFICATION</scope>
</reference>
<keyword evidence="1" id="KW-0547">Nucleotide-binding</keyword>
<dbReference type="InterPro" id="IPR001849">
    <property type="entry name" value="PH_domain"/>
</dbReference>
<dbReference type="GO" id="GO:0003924">
    <property type="term" value="F:GTPase activity"/>
    <property type="evidence" value="ECO:0007669"/>
    <property type="project" value="TreeGrafter"/>
</dbReference>
<dbReference type="InterPro" id="IPR022812">
    <property type="entry name" value="Dynamin"/>
</dbReference>
<dbReference type="Gene3D" id="2.30.29.30">
    <property type="entry name" value="Pleckstrin-homology domain (PH domain)/Phosphotyrosine-binding domain (PTB)"/>
    <property type="match status" value="1"/>
</dbReference>
<dbReference type="Pfam" id="PF01031">
    <property type="entry name" value="Dynamin_M"/>
    <property type="match status" value="1"/>
</dbReference>
<dbReference type="InterPro" id="IPR000375">
    <property type="entry name" value="Dynamin_stalk"/>
</dbReference>
<dbReference type="WBParaSite" id="L893_g12024.t4">
    <property type="protein sequence ID" value="L893_g12024.t4"/>
    <property type="gene ID" value="L893_g12024"/>
</dbReference>
<dbReference type="GO" id="GO:0031623">
    <property type="term" value="P:receptor internalization"/>
    <property type="evidence" value="ECO:0007669"/>
    <property type="project" value="TreeGrafter"/>
</dbReference>
<keyword evidence="4" id="KW-1185">Reference proteome</keyword>
<dbReference type="Proteomes" id="UP000095287">
    <property type="component" value="Unplaced"/>
</dbReference>
<evidence type="ECO:0000256" key="2">
    <source>
        <dbReference type="ARBA" id="ARBA00023134"/>
    </source>
</evidence>
<dbReference type="Pfam" id="PF00169">
    <property type="entry name" value="PH"/>
    <property type="match status" value="1"/>
</dbReference>
<dbReference type="GO" id="GO:0005886">
    <property type="term" value="C:plasma membrane"/>
    <property type="evidence" value="ECO:0007669"/>
    <property type="project" value="TreeGrafter"/>
</dbReference>
<dbReference type="PANTHER" id="PTHR11566">
    <property type="entry name" value="DYNAMIN"/>
    <property type="match status" value="1"/>
</dbReference>
<dbReference type="PANTHER" id="PTHR11566:SF212">
    <property type="entry name" value="DYNAMIN"/>
    <property type="match status" value="1"/>
</dbReference>
<evidence type="ECO:0000259" key="3">
    <source>
        <dbReference type="PROSITE" id="PS50003"/>
    </source>
</evidence>
<evidence type="ECO:0000256" key="1">
    <source>
        <dbReference type="ARBA" id="ARBA00022741"/>
    </source>
</evidence>
<dbReference type="AlphaFoldDB" id="A0A1I7Y2L6"/>
<evidence type="ECO:0000313" key="4">
    <source>
        <dbReference type="Proteomes" id="UP000095287"/>
    </source>
</evidence>
<dbReference type="GO" id="GO:0098793">
    <property type="term" value="C:presynapse"/>
    <property type="evidence" value="ECO:0007669"/>
    <property type="project" value="GOC"/>
</dbReference>
<keyword evidence="2" id="KW-0342">GTP-binding</keyword>
<sequence length="219" mass="25264">MTVDEKELRREIQFAIRNAQGIRGAIFTPNDAFEIIVKKQIGRLREPALKCVDLVINEVASAVREAADCAAQYPRFRDVLEQIVIQAMRDKENNTKQFVNHHIDIQMSYINVNHDDFIGFSTAEQKASASTQNQSAGRKNIGNQVIRKGWLSVHNIGIVRGSRDFWFVLTSENLSWYKDEEEREKKYMLPLDGIKLRDVDASFMSRQHKFALFYPDGKK</sequence>
<dbReference type="SUPFAM" id="SSF50729">
    <property type="entry name" value="PH domain-like"/>
    <property type="match status" value="1"/>
</dbReference>
<dbReference type="GO" id="GO:0008017">
    <property type="term" value="F:microtubule binding"/>
    <property type="evidence" value="ECO:0007669"/>
    <property type="project" value="TreeGrafter"/>
</dbReference>
<evidence type="ECO:0000313" key="5">
    <source>
        <dbReference type="WBParaSite" id="L893_g12024.t4"/>
    </source>
</evidence>
<feature type="domain" description="PH" evidence="3">
    <location>
        <begin position="144"/>
        <end position="219"/>
    </location>
</feature>